<organism evidence="2">
    <name type="scientific">Brassica napus</name>
    <name type="common">Rape</name>
    <dbReference type="NCBI Taxonomy" id="3708"/>
    <lineage>
        <taxon>Eukaryota</taxon>
        <taxon>Viridiplantae</taxon>
        <taxon>Streptophyta</taxon>
        <taxon>Embryophyta</taxon>
        <taxon>Tracheophyta</taxon>
        <taxon>Spermatophyta</taxon>
        <taxon>Magnoliopsida</taxon>
        <taxon>eudicotyledons</taxon>
        <taxon>Gunneridae</taxon>
        <taxon>Pentapetalae</taxon>
        <taxon>rosids</taxon>
        <taxon>malvids</taxon>
        <taxon>Brassicales</taxon>
        <taxon>Brassicaceae</taxon>
        <taxon>Brassiceae</taxon>
        <taxon>Brassica</taxon>
    </lineage>
</organism>
<dbReference type="EMBL" id="HG994363">
    <property type="protein sequence ID" value="CAF2047372.1"/>
    <property type="molecule type" value="Genomic_DNA"/>
</dbReference>
<accession>A0A816PFX1</accession>
<feature type="compositionally biased region" description="Basic and acidic residues" evidence="1">
    <location>
        <begin position="28"/>
        <end position="43"/>
    </location>
</feature>
<evidence type="ECO:0000256" key="1">
    <source>
        <dbReference type="SAM" id="MobiDB-lite"/>
    </source>
</evidence>
<evidence type="ECO:0000313" key="2">
    <source>
        <dbReference type="EMBL" id="CAF2047372.1"/>
    </source>
</evidence>
<sequence>MSPSVVVEEEEQSLWRAKKVRMMRKKKSTAEERSLCGHGDSRSRMNLSHWTGAGRDDNGFMNPDDEKERPVTQEEETHHIFLGQ</sequence>
<name>A0A816PFX1_BRANA</name>
<dbReference type="Proteomes" id="UP001295469">
    <property type="component" value="Chromosome A09"/>
</dbReference>
<gene>
    <name evidence="2" type="ORF">DARMORV10_A09P46870.1</name>
</gene>
<dbReference type="AlphaFoldDB" id="A0A816PFX1"/>
<reference evidence="2" key="1">
    <citation type="submission" date="2021-01" db="EMBL/GenBank/DDBJ databases">
        <authorList>
            <consortium name="Genoscope - CEA"/>
            <person name="William W."/>
        </authorList>
    </citation>
    <scope>NUCLEOTIDE SEQUENCE</scope>
</reference>
<proteinExistence type="predicted"/>
<feature type="compositionally biased region" description="Basic and acidic residues" evidence="1">
    <location>
        <begin position="54"/>
        <end position="84"/>
    </location>
</feature>
<protein>
    <submittedName>
        <fullName evidence="2">(rape) hypothetical protein</fullName>
    </submittedName>
</protein>
<feature type="region of interest" description="Disordered" evidence="1">
    <location>
        <begin position="21"/>
        <end position="84"/>
    </location>
</feature>